<dbReference type="Pfam" id="PF02152">
    <property type="entry name" value="FolB"/>
    <property type="match status" value="1"/>
</dbReference>
<gene>
    <name evidence="8" type="primary">folB</name>
    <name evidence="8" type="ORF">DESHY_40221</name>
</gene>
<name>K8EJA0_9FIRM</name>
<dbReference type="Proteomes" id="UP000009315">
    <property type="component" value="Unassembled WGS sequence"/>
</dbReference>
<dbReference type="InterPro" id="IPR006157">
    <property type="entry name" value="FolB_dom"/>
</dbReference>
<dbReference type="PANTHER" id="PTHR42844">
    <property type="entry name" value="DIHYDRONEOPTERIN ALDOLASE 1-RELATED"/>
    <property type="match status" value="1"/>
</dbReference>
<comment type="function">
    <text evidence="6">Catalyzes the conversion of 7,8-dihydroneopterin to 6-hydroxymethyl-7,8-dihydropterin.</text>
</comment>
<dbReference type="STRING" id="1121428.DESHY_40221"/>
<dbReference type="GO" id="GO:0046654">
    <property type="term" value="P:tetrahydrofolate biosynthetic process"/>
    <property type="evidence" value="ECO:0007669"/>
    <property type="project" value="UniProtKB-UniRule"/>
</dbReference>
<dbReference type="eggNOG" id="COG1539">
    <property type="taxonomic scope" value="Bacteria"/>
</dbReference>
<keyword evidence="4 6" id="KW-0289">Folate biosynthesis</keyword>
<dbReference type="GO" id="GO:0046656">
    <property type="term" value="P:folic acid biosynthetic process"/>
    <property type="evidence" value="ECO:0007669"/>
    <property type="project" value="UniProtKB-UniRule"/>
</dbReference>
<keyword evidence="5 6" id="KW-0456">Lyase</keyword>
<dbReference type="SUPFAM" id="SSF55620">
    <property type="entry name" value="Tetrahydrobiopterin biosynthesis enzymes-like"/>
    <property type="match status" value="1"/>
</dbReference>
<evidence type="ECO:0000256" key="1">
    <source>
        <dbReference type="ARBA" id="ARBA00001353"/>
    </source>
</evidence>
<sequence length="132" mass="14606">MPSSGGTAMSDKIILKGMKFYGYHGVLAEEQKLGQQFEVDLELRLDLKAAGRRDDLTCSVSYAEVYDAVAQIMTGPPCRLLEAVAEKISRCILRQFLAVQEVKVTVKKPGAPIRGSFCYMAVEICRARSEDQ</sequence>
<evidence type="ECO:0000256" key="3">
    <source>
        <dbReference type="ARBA" id="ARBA00005708"/>
    </source>
</evidence>
<evidence type="ECO:0000256" key="4">
    <source>
        <dbReference type="ARBA" id="ARBA00022909"/>
    </source>
</evidence>
<dbReference type="Gene3D" id="3.30.1130.10">
    <property type="match status" value="1"/>
</dbReference>
<evidence type="ECO:0000256" key="6">
    <source>
        <dbReference type="RuleBase" id="RU362079"/>
    </source>
</evidence>
<evidence type="ECO:0000313" key="8">
    <source>
        <dbReference type="EMBL" id="CCO08671.1"/>
    </source>
</evidence>
<dbReference type="EC" id="4.1.2.25" evidence="6"/>
<evidence type="ECO:0000256" key="2">
    <source>
        <dbReference type="ARBA" id="ARBA00005013"/>
    </source>
</evidence>
<dbReference type="EMBL" id="CAOS01000011">
    <property type="protein sequence ID" value="CCO08671.1"/>
    <property type="molecule type" value="Genomic_DNA"/>
</dbReference>
<comment type="caution">
    <text evidence="8">The sequence shown here is derived from an EMBL/GenBank/DDBJ whole genome shotgun (WGS) entry which is preliminary data.</text>
</comment>
<dbReference type="SMART" id="SM00905">
    <property type="entry name" value="FolB"/>
    <property type="match status" value="1"/>
</dbReference>
<reference evidence="8 9" key="1">
    <citation type="journal article" date="2013" name="Genome Announc.">
        <title>Genome Sequence of the Sulfate-Reducing Bacterium Desulfotomaculum hydrothermale Lam5(T).</title>
        <authorList>
            <person name="Amin O."/>
            <person name="Fardeau M.L."/>
            <person name="Valette O."/>
            <person name="Hirschler-Rea A."/>
            <person name="Barbe V."/>
            <person name="Medigue C."/>
            <person name="Vacherie B."/>
            <person name="Ollivier B."/>
            <person name="Bertin P.N."/>
            <person name="Dolla A."/>
        </authorList>
    </citation>
    <scope>NUCLEOTIDE SEQUENCE [LARGE SCALE GENOMIC DNA]</scope>
    <source>
        <strain evidence="9">Lam5 / DSM 18033</strain>
    </source>
</reference>
<evidence type="ECO:0000259" key="7">
    <source>
        <dbReference type="SMART" id="SM00905"/>
    </source>
</evidence>
<protein>
    <recommendedName>
        <fullName evidence="6">7,8-dihydroneopterin aldolase</fullName>
        <ecNumber evidence="6">4.1.2.25</ecNumber>
    </recommendedName>
</protein>
<evidence type="ECO:0000313" key="9">
    <source>
        <dbReference type="Proteomes" id="UP000009315"/>
    </source>
</evidence>
<dbReference type="CDD" id="cd00534">
    <property type="entry name" value="DHNA_DHNTPE"/>
    <property type="match status" value="1"/>
</dbReference>
<evidence type="ECO:0000256" key="5">
    <source>
        <dbReference type="ARBA" id="ARBA00023239"/>
    </source>
</evidence>
<feature type="domain" description="Dihydroneopterin aldolase/epimerase" evidence="7">
    <location>
        <begin position="13"/>
        <end position="126"/>
    </location>
</feature>
<organism evidence="8 9">
    <name type="scientific">Desulforamulus hydrothermalis Lam5 = DSM 18033</name>
    <dbReference type="NCBI Taxonomy" id="1121428"/>
    <lineage>
        <taxon>Bacteria</taxon>
        <taxon>Bacillati</taxon>
        <taxon>Bacillota</taxon>
        <taxon>Clostridia</taxon>
        <taxon>Eubacteriales</taxon>
        <taxon>Peptococcaceae</taxon>
        <taxon>Desulforamulus</taxon>
    </lineage>
</organism>
<dbReference type="InterPro" id="IPR006156">
    <property type="entry name" value="Dihydroneopterin_aldolase"/>
</dbReference>
<keyword evidence="9" id="KW-1185">Reference proteome</keyword>
<dbReference type="FunFam" id="3.30.1130.10:FF:000003">
    <property type="entry name" value="7,8-dihydroneopterin aldolase"/>
    <property type="match status" value="1"/>
</dbReference>
<dbReference type="UniPathway" id="UPA00077">
    <property type="reaction ID" value="UER00154"/>
</dbReference>
<dbReference type="AlphaFoldDB" id="K8EJA0"/>
<accession>K8EJA0</accession>
<dbReference type="NCBIfam" id="TIGR00525">
    <property type="entry name" value="folB"/>
    <property type="match status" value="1"/>
</dbReference>
<dbReference type="GO" id="GO:0004150">
    <property type="term" value="F:dihydroneopterin aldolase activity"/>
    <property type="evidence" value="ECO:0007669"/>
    <property type="project" value="UniProtKB-UniRule"/>
</dbReference>
<dbReference type="GO" id="GO:0005737">
    <property type="term" value="C:cytoplasm"/>
    <property type="evidence" value="ECO:0007669"/>
    <property type="project" value="TreeGrafter"/>
</dbReference>
<comment type="catalytic activity">
    <reaction evidence="1 6">
        <text>7,8-dihydroneopterin = 6-hydroxymethyl-7,8-dihydropterin + glycolaldehyde</text>
        <dbReference type="Rhea" id="RHEA:10540"/>
        <dbReference type="ChEBI" id="CHEBI:17001"/>
        <dbReference type="ChEBI" id="CHEBI:17071"/>
        <dbReference type="ChEBI" id="CHEBI:44841"/>
        <dbReference type="EC" id="4.1.2.25"/>
    </reaction>
</comment>
<proteinExistence type="inferred from homology"/>
<comment type="pathway">
    <text evidence="2 6">Cofactor biosynthesis; tetrahydrofolate biosynthesis; 2-amino-4-hydroxy-6-hydroxymethyl-7,8-dihydropteridine diphosphate from 7,8-dihydroneopterin triphosphate: step 3/4.</text>
</comment>
<comment type="similarity">
    <text evidence="3 6">Belongs to the DHNA family.</text>
</comment>
<dbReference type="PANTHER" id="PTHR42844:SF1">
    <property type="entry name" value="DIHYDRONEOPTERIN ALDOLASE 1-RELATED"/>
    <property type="match status" value="1"/>
</dbReference>
<dbReference type="InterPro" id="IPR043133">
    <property type="entry name" value="GTP-CH-I_C/QueF"/>
</dbReference>
<dbReference type="NCBIfam" id="TIGR00526">
    <property type="entry name" value="folB_dom"/>
    <property type="match status" value="1"/>
</dbReference>